<evidence type="ECO:0000313" key="5">
    <source>
        <dbReference type="Proteomes" id="UP000272888"/>
    </source>
</evidence>
<protein>
    <recommendedName>
        <fullName evidence="3">Macroglobulin domain-containing protein</fullName>
    </recommendedName>
</protein>
<dbReference type="Proteomes" id="UP000272888">
    <property type="component" value="Unassembled WGS sequence"/>
</dbReference>
<evidence type="ECO:0000259" key="3">
    <source>
        <dbReference type="Pfam" id="PF01835"/>
    </source>
</evidence>
<dbReference type="PANTHER" id="PTHR11412">
    <property type="entry name" value="MACROGLOBULIN / COMPLEMENT"/>
    <property type="match status" value="1"/>
</dbReference>
<keyword evidence="5" id="KW-1185">Reference proteome</keyword>
<name>A0A3A8N6S6_9BACT</name>
<dbReference type="Pfam" id="PF01835">
    <property type="entry name" value="MG2"/>
    <property type="match status" value="1"/>
</dbReference>
<dbReference type="Gene3D" id="2.60.40.1930">
    <property type="match status" value="1"/>
</dbReference>
<dbReference type="PANTHER" id="PTHR11412:SF136">
    <property type="entry name" value="CD109 ANTIGEN"/>
    <property type="match status" value="1"/>
</dbReference>
<keyword evidence="2" id="KW-0882">Thioester bond</keyword>
<organism evidence="4 5">
    <name type="scientific">Corallococcus llansteffanensis</name>
    <dbReference type="NCBI Taxonomy" id="2316731"/>
    <lineage>
        <taxon>Bacteria</taxon>
        <taxon>Pseudomonadati</taxon>
        <taxon>Myxococcota</taxon>
        <taxon>Myxococcia</taxon>
        <taxon>Myxococcales</taxon>
        <taxon>Cystobacterineae</taxon>
        <taxon>Myxococcaceae</taxon>
        <taxon>Corallococcus</taxon>
    </lineage>
</organism>
<gene>
    <name evidence="4" type="ORF">D7V93_40505</name>
</gene>
<keyword evidence="1" id="KW-0732">Signal</keyword>
<accession>A0A3A8N6S6</accession>
<evidence type="ECO:0000256" key="2">
    <source>
        <dbReference type="ARBA" id="ARBA00022966"/>
    </source>
</evidence>
<sequence>MDGRGECMTVRIQRRRWVAGGLGVLLVGGGLAVAASGRCLSAWVFQGVEVPQCPDGAFRQTAGVSAQGLARGASGTVAVWAEANAVDEHGNALRALVGRGTAALVLVDAAGKETPLPVDEQARWERLDNGAQTAPVTLPQVPDGDYRLRARVTTPLGSDTVEAALPLYAPARVRVLTDRPLYEPGHRVRFRAVALRAKDLSPLDGRPGTWKVMDPTGEVVLEERAPAGPWGVVAGDLPLDRGATTGEWTVAWTSGGASGEARFTVEPFSLPRLRLEAQSPKPFWRANETPEVTGQVSYASGAPVADADVALAWSHAGAWPPPPEWLKGELPQKVRTDAAGRFRVTLPRVPADLRGQVTLSARLEAKDATGEPVRGAVSLLLSEDALAVSSVTELEDGLVAGFSNRVYLRATTAAGRVLPGAEVTVTRAWDPADPGVRAVADEDGVAAFQLDPGPAVNVVVPPLPVRVMPRPPPVRLASARDLLNEQEEQASLGDQLALERLLPGLHPCARFVSPSMGSATVALAARVAPSGQVLDVAGSEDGLGACVAAVLRGRALPSGRERMLALQFYVTDPGLPLLELEPQAASGDPQAVIEALAGPALDARACLSPTLSEALDVPVTLAWRQGVGQRDVAVSWVSRPSQGPALSATALACVKARFARIRVSAPALALEESEASEDGSPQGSSMGVVRFTLEPSVEPGQARQAQATTFLGYELKVRAKWDGQDAGETKWVVRPARLPALRLRATPVLAKAGESVKVELLRGPDFQGELPRTLVLVAGQARLKEVLDPATRSARFTLPPDFEGWAQVEGVEAQARVYVAPRAKLSVEVSPDKPAYAPGELAHLQVHTVVDGKDGAAAVGLFGVDETLSQLAPLPGADALDGLRPSPTVSTPAFGVLDGQALAMGRIRGANAAAAALLRVTQVPPPEELETRVSASGTTPFLPDAELTEPFYAVLTELHAQTRKWEETAPAGETLDPAGLARLWTASLAACEQRGEKVTDAFGRKLRLSRLPADLLALTDPRAVVVSGTRLPEDVVNWGAWVAREAP</sequence>
<proteinExistence type="predicted"/>
<dbReference type="InterPro" id="IPR002890">
    <property type="entry name" value="MG2"/>
</dbReference>
<comment type="caution">
    <text evidence="4">The sequence shown here is derived from an EMBL/GenBank/DDBJ whole genome shotgun (WGS) entry which is preliminary data.</text>
</comment>
<evidence type="ECO:0000256" key="1">
    <source>
        <dbReference type="ARBA" id="ARBA00022729"/>
    </source>
</evidence>
<dbReference type="GO" id="GO:0004866">
    <property type="term" value="F:endopeptidase inhibitor activity"/>
    <property type="evidence" value="ECO:0007669"/>
    <property type="project" value="InterPro"/>
</dbReference>
<reference evidence="5" key="1">
    <citation type="submission" date="2018-09" db="EMBL/GenBank/DDBJ databases">
        <authorList>
            <person name="Livingstone P.G."/>
            <person name="Whitworth D.E."/>
        </authorList>
    </citation>
    <scope>NUCLEOTIDE SEQUENCE [LARGE SCALE GENOMIC DNA]</scope>
    <source>
        <strain evidence="5">CA051B</strain>
    </source>
</reference>
<feature type="domain" description="Macroglobulin" evidence="3">
    <location>
        <begin position="175"/>
        <end position="265"/>
    </location>
</feature>
<dbReference type="AlphaFoldDB" id="A0A3A8N6S6"/>
<dbReference type="EMBL" id="RAWB01000807">
    <property type="protein sequence ID" value="RKH39199.1"/>
    <property type="molecule type" value="Genomic_DNA"/>
</dbReference>
<evidence type="ECO:0000313" key="4">
    <source>
        <dbReference type="EMBL" id="RKH39199.1"/>
    </source>
</evidence>
<dbReference type="InterPro" id="IPR050473">
    <property type="entry name" value="A2M/Complement_sys"/>
</dbReference>